<accession>A0AAQ3LAR0</accession>
<sequence length="414" mass="46069">MRLNIVYNGESVGQLLDSTKGIFFEYDEGFIDKEIELSPVKLKLQKRVYGPWDMNFLRLPGLAYDSLPDRYGMAVLRRRFNELGEANPSPLQMLAFLGTRTMGALTYEPANGDPDESRAVDLVHAAQSARAIIEMDHASELDPALVASGATAGGARPKVLVAMSQSREIIVTGSDCIPDGLGAWLLKLETDESHSTAMGRLEMAYSLMAKAAGITIPETCLVPGPDGLAHFGIRRFDRDINDPNVRYHTHTFAGMFQLDFQSPSLDYDGLLRMTRALTRDATQVAEVFRRMIFNVLGYNHDDHAKNFSFLMAPDGRWRLSPAYDLLFCENYHEGNWMMVGGKRNGITYDDFLRLGEVHSLSRRTVDEMIDDVRVALGKWRTFAKKTGVGSGYLETVASCIKKVDVGPSPSRNVP</sequence>
<evidence type="ECO:0000313" key="7">
    <source>
        <dbReference type="Proteomes" id="UP001304300"/>
    </source>
</evidence>
<dbReference type="Gene3D" id="1.10.1070.20">
    <property type="match status" value="1"/>
</dbReference>
<proteinExistence type="inferred from homology"/>
<dbReference type="Pfam" id="PF07804">
    <property type="entry name" value="HipA_C"/>
    <property type="match status" value="1"/>
</dbReference>
<dbReference type="RefSeq" id="WP_317835199.1">
    <property type="nucleotide sequence ID" value="NZ_CP136920.1"/>
</dbReference>
<reference evidence="6 7" key="1">
    <citation type="submission" date="2023-10" db="EMBL/GenBank/DDBJ databases">
        <title>Rubellicoccus peritrichatus gen. nov., sp. nov., isolated from an algae of coral reef tank.</title>
        <authorList>
            <person name="Luo J."/>
        </authorList>
    </citation>
    <scope>NUCLEOTIDE SEQUENCE [LARGE SCALE GENOMIC DNA]</scope>
    <source>
        <strain evidence="6 7">CR14</strain>
    </source>
</reference>
<dbReference type="Proteomes" id="UP001304300">
    <property type="component" value="Chromosome"/>
</dbReference>
<evidence type="ECO:0000256" key="2">
    <source>
        <dbReference type="ARBA" id="ARBA00022679"/>
    </source>
</evidence>
<evidence type="ECO:0000259" key="4">
    <source>
        <dbReference type="Pfam" id="PF07804"/>
    </source>
</evidence>
<feature type="domain" description="HipA-like C-terminal" evidence="4">
    <location>
        <begin position="152"/>
        <end position="374"/>
    </location>
</feature>
<dbReference type="PANTHER" id="PTHR37419">
    <property type="entry name" value="SERINE/THREONINE-PROTEIN KINASE TOXIN HIPA"/>
    <property type="match status" value="1"/>
</dbReference>
<dbReference type="PANTHER" id="PTHR37419:SF8">
    <property type="entry name" value="TOXIN YJJJ"/>
    <property type="match status" value="1"/>
</dbReference>
<dbReference type="AlphaFoldDB" id="A0AAQ3LAR0"/>
<organism evidence="6 7">
    <name type="scientific">Rubellicoccus peritrichatus</name>
    <dbReference type="NCBI Taxonomy" id="3080537"/>
    <lineage>
        <taxon>Bacteria</taxon>
        <taxon>Pseudomonadati</taxon>
        <taxon>Verrucomicrobiota</taxon>
        <taxon>Opitutia</taxon>
        <taxon>Puniceicoccales</taxon>
        <taxon>Cerasicoccaceae</taxon>
        <taxon>Rubellicoccus</taxon>
    </lineage>
</organism>
<dbReference type="EMBL" id="CP136920">
    <property type="protein sequence ID" value="WOO42674.1"/>
    <property type="molecule type" value="Genomic_DNA"/>
</dbReference>
<dbReference type="GO" id="GO:0004674">
    <property type="term" value="F:protein serine/threonine kinase activity"/>
    <property type="evidence" value="ECO:0007669"/>
    <property type="project" value="TreeGrafter"/>
</dbReference>
<name>A0AAQ3LAR0_9BACT</name>
<keyword evidence="3" id="KW-0418">Kinase</keyword>
<keyword evidence="7" id="KW-1185">Reference proteome</keyword>
<protein>
    <submittedName>
        <fullName evidence="6">Type II toxin-antitoxin system HipA family toxin</fullName>
    </submittedName>
</protein>
<dbReference type="KEGG" id="puo:RZN69_06185"/>
<gene>
    <name evidence="6" type="ORF">RZN69_06185</name>
</gene>
<feature type="domain" description="HipA N-terminal subdomain 1" evidence="5">
    <location>
        <begin position="3"/>
        <end position="107"/>
    </location>
</feature>
<dbReference type="InterPro" id="IPR012893">
    <property type="entry name" value="HipA-like_C"/>
</dbReference>
<evidence type="ECO:0000259" key="5">
    <source>
        <dbReference type="Pfam" id="PF13657"/>
    </source>
</evidence>
<keyword evidence="2" id="KW-0808">Transferase</keyword>
<dbReference type="Pfam" id="PF13657">
    <property type="entry name" value="Couple_hipA"/>
    <property type="match status" value="1"/>
</dbReference>
<dbReference type="InterPro" id="IPR052028">
    <property type="entry name" value="HipA_Ser/Thr_kinase"/>
</dbReference>
<evidence type="ECO:0000313" key="6">
    <source>
        <dbReference type="EMBL" id="WOO42674.1"/>
    </source>
</evidence>
<dbReference type="GO" id="GO:0005829">
    <property type="term" value="C:cytosol"/>
    <property type="evidence" value="ECO:0007669"/>
    <property type="project" value="TreeGrafter"/>
</dbReference>
<evidence type="ECO:0000256" key="1">
    <source>
        <dbReference type="ARBA" id="ARBA00010164"/>
    </source>
</evidence>
<dbReference type="InterPro" id="IPR017508">
    <property type="entry name" value="HipA_N1"/>
</dbReference>
<comment type="similarity">
    <text evidence="1">Belongs to the HipA Ser/Thr kinase family.</text>
</comment>
<evidence type="ECO:0000256" key="3">
    <source>
        <dbReference type="ARBA" id="ARBA00022777"/>
    </source>
</evidence>